<feature type="compositionally biased region" description="Polar residues" evidence="1">
    <location>
        <begin position="519"/>
        <end position="544"/>
    </location>
</feature>
<dbReference type="AlphaFoldDB" id="A0A0G4J061"/>
<geneLocation type="mitochondrion" evidence="3"/>
<feature type="region of interest" description="Disordered" evidence="1">
    <location>
        <begin position="275"/>
        <end position="310"/>
    </location>
</feature>
<evidence type="ECO:0000313" key="2">
    <source>
        <dbReference type="EMBL" id="CEP00661.1"/>
    </source>
</evidence>
<feature type="compositionally biased region" description="Polar residues" evidence="1">
    <location>
        <begin position="559"/>
        <end position="568"/>
    </location>
</feature>
<protein>
    <submittedName>
        <fullName evidence="2">Uncharacterized protein</fullName>
    </submittedName>
</protein>
<keyword evidence="3" id="KW-0496">Mitochondrion</keyword>
<reference evidence="2" key="1">
    <citation type="submission" date="2015-02" db="EMBL/GenBank/DDBJ databases">
        <authorList>
            <person name="Chooi Y.-H."/>
        </authorList>
    </citation>
    <scope>NUCLEOTIDE SEQUENCE [LARGE SCALE GENOMIC DNA]</scope>
    <source>
        <strain evidence="2">E3</strain>
    </source>
</reference>
<evidence type="ECO:0000313" key="5">
    <source>
        <dbReference type="Proteomes" id="UP000290189"/>
    </source>
</evidence>
<sequence>MEGGPPGAETPAPDTAGVVAWLGSVSRDDLVRYVACDYASRVKKTALRARSARLRFQHNLALLDQMAGADESAAGAQIQSTKAAMDVAAQIESAPLDRMPLSEIVNVHARTETLWEQAVSQFCILQDCVQKSARQTFDDRLTCALGAFRRAYPRLDMLRQAIGQRQSLHSDILRECSAAMPVLTMGEVQESWNQLDRHGPVNAAEASDLETALGNALRGAMRPDVSQNEALASIDAVGKRIDASIEDHTRKYRDEAHNRSTLVVHLRQVLSARATPHLRQQRDAPSAVVKPKPRWGSMEQPLNPLSSTPRASAMQTAAVASESAFNQVPRPLHRRVSNVSGRTAVATLKRYVKTVLSDGEQRLQPASTAGDTSPVNVCFSSPSSSAFESRDQCLAEGQQPVGDMGLITLAAPTDALMASSIPFAGRAVTPPATLNDTLVGTSPSPGSARDDVPFIGSVSHPQAVPFSNSTFRSRDIPFSGAPSYTSPIVASRVHPRAPSENMPDTALVQVVRPVARDASSASLSHDGRLTNSVFSSAESDSCGDNSPRMPVDEGGENINPETSSNSGTESDDVDMHDVVEETPVTRKDDPTYFDGDARVKTVVCACKFDSILPDPEPFVWLYRTYQSPRYQELTFSFTKTQTLSVVVPQRLIIVDSICECMSMIPTTVAALKSKKKSFFRALTGLGYARKMLAKRDKKFQKQAWTATVAGSKQWISRVRGFSSNSLNLNEYDLRRLEEFIDKRVAPILQNWENYMTCGA</sequence>
<evidence type="ECO:0000313" key="3">
    <source>
        <dbReference type="EMBL" id="SPQ93852.1"/>
    </source>
</evidence>
<gene>
    <name evidence="2" type="ORF">PBRA_001715</name>
    <name evidence="3" type="ORF">PLBR_LOCUS1067</name>
</gene>
<keyword evidence="4" id="KW-1185">Reference proteome</keyword>
<dbReference type="EMBL" id="CDSF01000101">
    <property type="protein sequence ID" value="CEP00661.1"/>
    <property type="molecule type" value="Genomic_DNA"/>
</dbReference>
<accession>A0A0G4J061</accession>
<name>A0A0G4J061_PLABS</name>
<dbReference type="Proteomes" id="UP000039324">
    <property type="component" value="Unassembled WGS sequence"/>
</dbReference>
<evidence type="ECO:0000256" key="1">
    <source>
        <dbReference type="SAM" id="MobiDB-lite"/>
    </source>
</evidence>
<dbReference type="Proteomes" id="UP000290189">
    <property type="component" value="Unassembled WGS sequence"/>
</dbReference>
<organism evidence="2 4">
    <name type="scientific">Plasmodiophora brassicae</name>
    <name type="common">Clubroot disease agent</name>
    <dbReference type="NCBI Taxonomy" id="37360"/>
    <lineage>
        <taxon>Eukaryota</taxon>
        <taxon>Sar</taxon>
        <taxon>Rhizaria</taxon>
        <taxon>Endomyxa</taxon>
        <taxon>Phytomyxea</taxon>
        <taxon>Plasmodiophorida</taxon>
        <taxon>Plasmodiophoridae</taxon>
        <taxon>Plasmodiophora</taxon>
    </lineage>
</organism>
<reference evidence="3 5" key="2">
    <citation type="submission" date="2018-03" db="EMBL/GenBank/DDBJ databases">
        <authorList>
            <person name="Fogelqvist J."/>
        </authorList>
    </citation>
    <scope>NUCLEOTIDE SEQUENCE [LARGE SCALE GENOMIC DNA]</scope>
</reference>
<dbReference type="EMBL" id="OVEO01000002">
    <property type="protein sequence ID" value="SPQ93852.1"/>
    <property type="molecule type" value="Genomic_DNA"/>
</dbReference>
<evidence type="ECO:0000313" key="4">
    <source>
        <dbReference type="Proteomes" id="UP000039324"/>
    </source>
</evidence>
<proteinExistence type="predicted"/>
<feature type="region of interest" description="Disordered" evidence="1">
    <location>
        <begin position="518"/>
        <end position="574"/>
    </location>
</feature>